<dbReference type="OMA" id="RCILHIN"/>
<evidence type="ECO:0000313" key="14">
    <source>
        <dbReference type="Proteomes" id="UP000014760"/>
    </source>
</evidence>
<comment type="similarity">
    <text evidence="3">Belongs to the RNase Z family.</text>
</comment>
<feature type="domain" description="Metallo-beta-lactamase" evidence="11">
    <location>
        <begin position="447"/>
        <end position="644"/>
    </location>
</feature>
<evidence type="ECO:0000256" key="9">
    <source>
        <dbReference type="ARBA" id="ARBA00022801"/>
    </source>
</evidence>
<organism evidence="12">
    <name type="scientific">Capitella teleta</name>
    <name type="common">Polychaete worm</name>
    <dbReference type="NCBI Taxonomy" id="283909"/>
    <lineage>
        <taxon>Eukaryota</taxon>
        <taxon>Metazoa</taxon>
        <taxon>Spiralia</taxon>
        <taxon>Lophotrochozoa</taxon>
        <taxon>Annelida</taxon>
        <taxon>Polychaeta</taxon>
        <taxon>Sedentaria</taxon>
        <taxon>Scolecida</taxon>
        <taxon>Capitellidae</taxon>
        <taxon>Capitella</taxon>
    </lineage>
</organism>
<sequence>MALIRRSFINFKSNRIILRCLRCGGLLSNPESFHDEPYPKPPYTTYKGKARSGRPAARDSRKLMNLCVIGTGKNGTAKSFLLRIKDEGYLFNCGEGTARVLANRRLYVGINNIFFTHLNWENLGGVIGLCMTKQSHLLSRLDFSLLGLYGPASMAELFTQSRTFARFHRLEINSYSTKEAQVFENSDVHVESVIFYPKFTQMSLGSSQPISMLNLARYMKKSQQTPLSSEKEAVFYIITPKVEVFTAKKILVVDCPNELFRDGLISNERLREFYTDAEEGEESCLDLIVHLSPASVVHSDEYREWIRRFDPTTKHLLINEESPGNAVTKYESLQNLLNAVDPDIWPMLKAQPVTVSQLPLDLNVYQGSLGLFYSFMGTLEGKFYRDQKELIMMRPNSLLGKYKKELENIASQKAKIIKDYDLCSQKGRYPEVVFLGTAATRPTDIRNVACILLHISPDKAILMDCGEGAFEQLVTMYGTDGANDVLRKVKLIYITHMHPDHHVGLVTILNQRHKLRCKDLVHLIAPRVMNDWLNLIDSLIIPIQHIADFISAELFIKHSLFYTNDKQVSVAEELDLQELDIFRASHSQHPSSIAITHNDGWKVVYSGDSKPGGRMVKHSENCDLLIHEATYSDSRIGAAIFSYHSTVSEAVDMGVQGKAKNVLLTHLSPKYGPWECLPDLRQYEDQLQLAVAFDFMRVRFSQLALLPLYQDLLLRLMNQYYKYGVDLVKKMKTVYPRD</sequence>
<dbReference type="PANTHER" id="PTHR12553:SF49">
    <property type="entry name" value="ZINC PHOSPHODIESTERASE ELAC PROTEIN 2"/>
    <property type="match status" value="1"/>
</dbReference>
<evidence type="ECO:0000259" key="11">
    <source>
        <dbReference type="SMART" id="SM00849"/>
    </source>
</evidence>
<gene>
    <name evidence="12" type="ORF">CAPTEDRAFT_218896</name>
</gene>
<reference evidence="13" key="3">
    <citation type="submission" date="2015-06" db="UniProtKB">
        <authorList>
            <consortium name="EnsemblMetazoa"/>
        </authorList>
    </citation>
    <scope>IDENTIFICATION</scope>
</reference>
<dbReference type="EMBL" id="AMQN01004286">
    <property type="status" value="NOT_ANNOTATED_CDS"/>
    <property type="molecule type" value="Genomic_DNA"/>
</dbReference>
<dbReference type="PANTHER" id="PTHR12553">
    <property type="entry name" value="ZINC PHOSPHODIESTERASE ELAC PROTEIN 2"/>
    <property type="match status" value="1"/>
</dbReference>
<evidence type="ECO:0000256" key="3">
    <source>
        <dbReference type="ARBA" id="ARBA00007823"/>
    </source>
</evidence>
<keyword evidence="6" id="KW-0540">Nuclease</keyword>
<dbReference type="InterPro" id="IPR001279">
    <property type="entry name" value="Metallo-B-lactamas"/>
</dbReference>
<evidence type="ECO:0000256" key="10">
    <source>
        <dbReference type="ARBA" id="ARBA00022833"/>
    </source>
</evidence>
<dbReference type="EMBL" id="KB293112">
    <property type="protein sequence ID" value="ELU16505.1"/>
    <property type="molecule type" value="Genomic_DNA"/>
</dbReference>
<dbReference type="HOGENOM" id="CLU_006220_2_0_1"/>
<reference evidence="12 14" key="2">
    <citation type="journal article" date="2013" name="Nature">
        <title>Insights into bilaterian evolution from three spiralian genomes.</title>
        <authorList>
            <person name="Simakov O."/>
            <person name="Marletaz F."/>
            <person name="Cho S.J."/>
            <person name="Edsinger-Gonzales E."/>
            <person name="Havlak P."/>
            <person name="Hellsten U."/>
            <person name="Kuo D.H."/>
            <person name="Larsson T."/>
            <person name="Lv J."/>
            <person name="Arendt D."/>
            <person name="Savage R."/>
            <person name="Osoegawa K."/>
            <person name="de Jong P."/>
            <person name="Grimwood J."/>
            <person name="Chapman J.A."/>
            <person name="Shapiro H."/>
            <person name="Aerts A."/>
            <person name="Otillar R.P."/>
            <person name="Terry A.Y."/>
            <person name="Boore J.L."/>
            <person name="Grigoriev I.V."/>
            <person name="Lindberg D.R."/>
            <person name="Seaver E.C."/>
            <person name="Weisblat D.A."/>
            <person name="Putnam N.H."/>
            <person name="Rokhsar D.S."/>
        </authorList>
    </citation>
    <scope>NUCLEOTIDE SEQUENCE</scope>
    <source>
        <strain evidence="12 14">I ESC-2004</strain>
    </source>
</reference>
<dbReference type="InterPro" id="IPR047151">
    <property type="entry name" value="RNZ2-like"/>
</dbReference>
<evidence type="ECO:0000256" key="1">
    <source>
        <dbReference type="ARBA" id="ARBA00000402"/>
    </source>
</evidence>
<dbReference type="GO" id="GO:0042781">
    <property type="term" value="F:3'-tRNA processing endoribonuclease activity"/>
    <property type="evidence" value="ECO:0007669"/>
    <property type="project" value="UniProtKB-EC"/>
</dbReference>
<evidence type="ECO:0000256" key="5">
    <source>
        <dbReference type="ARBA" id="ARBA00022694"/>
    </source>
</evidence>
<dbReference type="EC" id="3.1.26.11" evidence="4"/>
<keyword evidence="8" id="KW-0255">Endonuclease</keyword>
<dbReference type="Pfam" id="PF12706">
    <property type="entry name" value="Lactamase_B_2"/>
    <property type="match status" value="1"/>
</dbReference>
<keyword evidence="9" id="KW-0378">Hydrolase</keyword>
<dbReference type="CDD" id="cd07718">
    <property type="entry name" value="RNaseZ_ELAC1_ELAC2-C-term-like_MBL-fold"/>
    <property type="match status" value="1"/>
</dbReference>
<dbReference type="STRING" id="283909.R7VK60"/>
<proteinExistence type="inferred from homology"/>
<protein>
    <recommendedName>
        <fullName evidence="4">ribonuclease Z</fullName>
        <ecNumber evidence="4">3.1.26.11</ecNumber>
    </recommendedName>
</protein>
<keyword evidence="5" id="KW-0819">tRNA processing</keyword>
<evidence type="ECO:0000256" key="6">
    <source>
        <dbReference type="ARBA" id="ARBA00022722"/>
    </source>
</evidence>
<dbReference type="SMART" id="SM00849">
    <property type="entry name" value="Lactamase_B"/>
    <property type="match status" value="1"/>
</dbReference>
<dbReference type="EnsemblMetazoa" id="CapteT218896">
    <property type="protein sequence ID" value="CapteP218896"/>
    <property type="gene ID" value="CapteG218896"/>
</dbReference>
<dbReference type="OrthoDB" id="527344at2759"/>
<dbReference type="SUPFAM" id="SSF56281">
    <property type="entry name" value="Metallo-hydrolase/oxidoreductase"/>
    <property type="match status" value="2"/>
</dbReference>
<evidence type="ECO:0000256" key="4">
    <source>
        <dbReference type="ARBA" id="ARBA00012477"/>
    </source>
</evidence>
<evidence type="ECO:0000256" key="7">
    <source>
        <dbReference type="ARBA" id="ARBA00022723"/>
    </source>
</evidence>
<keyword evidence="14" id="KW-1185">Reference proteome</keyword>
<dbReference type="GO" id="GO:0005739">
    <property type="term" value="C:mitochondrion"/>
    <property type="evidence" value="ECO:0007669"/>
    <property type="project" value="TreeGrafter"/>
</dbReference>
<dbReference type="Gene3D" id="3.60.15.10">
    <property type="entry name" value="Ribonuclease Z/Hydroxyacylglutathione hydrolase-like"/>
    <property type="match status" value="2"/>
</dbReference>
<evidence type="ECO:0000313" key="13">
    <source>
        <dbReference type="EnsemblMetazoa" id="CapteP218896"/>
    </source>
</evidence>
<dbReference type="AlphaFoldDB" id="R7VK60"/>
<dbReference type="Pfam" id="PF13691">
    <property type="entry name" value="Lactamase_B_4"/>
    <property type="match status" value="1"/>
</dbReference>
<comment type="catalytic activity">
    <reaction evidence="1">
        <text>Endonucleolytic cleavage of RNA, removing extra 3' nucleotides from tRNA precursor, generating 3' termini of tRNAs. A 3'-hydroxy group is left at the tRNA terminus and a 5'-phosphoryl group is left at the trailer molecule.</text>
        <dbReference type="EC" id="3.1.26.11"/>
    </reaction>
</comment>
<dbReference type="InterPro" id="IPR027794">
    <property type="entry name" value="tRNase_Z_dom"/>
</dbReference>
<accession>R7VK60</accession>
<evidence type="ECO:0000256" key="8">
    <source>
        <dbReference type="ARBA" id="ARBA00022759"/>
    </source>
</evidence>
<dbReference type="Proteomes" id="UP000014760">
    <property type="component" value="Unassembled WGS sequence"/>
</dbReference>
<keyword evidence="7" id="KW-0479">Metal-binding</keyword>
<name>R7VK60_CAPTE</name>
<evidence type="ECO:0000313" key="12">
    <source>
        <dbReference type="EMBL" id="ELU16505.1"/>
    </source>
</evidence>
<dbReference type="GO" id="GO:0046872">
    <property type="term" value="F:metal ion binding"/>
    <property type="evidence" value="ECO:0007669"/>
    <property type="project" value="UniProtKB-KW"/>
</dbReference>
<evidence type="ECO:0000256" key="2">
    <source>
        <dbReference type="ARBA" id="ARBA00001947"/>
    </source>
</evidence>
<keyword evidence="10" id="KW-0862">Zinc</keyword>
<dbReference type="InterPro" id="IPR036866">
    <property type="entry name" value="RibonucZ/Hydroxyglut_hydro"/>
</dbReference>
<dbReference type="GO" id="GO:1990180">
    <property type="term" value="P:mitochondrial tRNA 3'-end processing"/>
    <property type="evidence" value="ECO:0007669"/>
    <property type="project" value="TreeGrafter"/>
</dbReference>
<comment type="cofactor">
    <cofactor evidence="2">
        <name>Zn(2+)</name>
        <dbReference type="ChEBI" id="CHEBI:29105"/>
    </cofactor>
</comment>
<reference evidence="14" key="1">
    <citation type="submission" date="2012-12" db="EMBL/GenBank/DDBJ databases">
        <authorList>
            <person name="Hellsten U."/>
            <person name="Grimwood J."/>
            <person name="Chapman J.A."/>
            <person name="Shapiro H."/>
            <person name="Aerts A."/>
            <person name="Otillar R.P."/>
            <person name="Terry A.Y."/>
            <person name="Boore J.L."/>
            <person name="Simakov O."/>
            <person name="Marletaz F."/>
            <person name="Cho S.-J."/>
            <person name="Edsinger-Gonzales E."/>
            <person name="Havlak P."/>
            <person name="Kuo D.-H."/>
            <person name="Larsson T."/>
            <person name="Lv J."/>
            <person name="Arendt D."/>
            <person name="Savage R."/>
            <person name="Osoegawa K."/>
            <person name="de Jong P."/>
            <person name="Lindberg D.R."/>
            <person name="Seaver E.C."/>
            <person name="Weisblat D.A."/>
            <person name="Putnam N.H."/>
            <person name="Grigoriev I.V."/>
            <person name="Rokhsar D.S."/>
        </authorList>
    </citation>
    <scope>NUCLEOTIDE SEQUENCE</scope>
    <source>
        <strain evidence="14">I ESC-2004</strain>
    </source>
</reference>